<feature type="chain" id="PRO_5002525584" evidence="2">
    <location>
        <begin position="25"/>
        <end position="566"/>
    </location>
</feature>
<dbReference type="InterPro" id="IPR013320">
    <property type="entry name" value="ConA-like_dom_sf"/>
</dbReference>
<dbReference type="GO" id="GO:0005975">
    <property type="term" value="P:carbohydrate metabolic process"/>
    <property type="evidence" value="ECO:0007669"/>
    <property type="project" value="InterPro"/>
</dbReference>
<accession>A0A0F7YYA5</accession>
<evidence type="ECO:0000256" key="1">
    <source>
        <dbReference type="SAM" id="MobiDB-lite"/>
    </source>
</evidence>
<dbReference type="Gene3D" id="2.60.40.290">
    <property type="match status" value="2"/>
</dbReference>
<feature type="compositionally biased region" description="Polar residues" evidence="1">
    <location>
        <begin position="293"/>
        <end position="312"/>
    </location>
</feature>
<feature type="region of interest" description="Disordered" evidence="1">
    <location>
        <begin position="416"/>
        <end position="469"/>
    </location>
</feature>
<dbReference type="EMBL" id="LN850140">
    <property type="protein sequence ID" value="CRL09147.1"/>
    <property type="molecule type" value="Genomic_DNA"/>
</dbReference>
<gene>
    <name evidence="4" type="primary">cel12E</name>
</gene>
<dbReference type="GO" id="GO:0004553">
    <property type="term" value="F:hydrolase activity, hydrolyzing O-glycosyl compounds"/>
    <property type="evidence" value="ECO:0007669"/>
    <property type="project" value="InterPro"/>
</dbReference>
<dbReference type="InterPro" id="IPR013319">
    <property type="entry name" value="GH11/12"/>
</dbReference>
<dbReference type="SMART" id="SM00637">
    <property type="entry name" value="CBD_II"/>
    <property type="match status" value="2"/>
</dbReference>
<dbReference type="AlphaFoldDB" id="A0A0F7YYA5"/>
<dbReference type="Pfam" id="PF00553">
    <property type="entry name" value="CBM_2"/>
    <property type="match status" value="1"/>
</dbReference>
<organism evidence="4">
    <name type="scientific">Unknown prokaryotic organism</name>
    <dbReference type="NCBI Taxonomy" id="2725"/>
    <lineage>
        <taxon>Bacteria</taxon>
        <taxon>environmental samples</taxon>
    </lineage>
</organism>
<feature type="region of interest" description="Disordered" evidence="1">
    <location>
        <begin position="292"/>
        <end position="314"/>
    </location>
</feature>
<feature type="signal peptide" evidence="2">
    <location>
        <begin position="1"/>
        <end position="24"/>
    </location>
</feature>
<keyword evidence="2" id="KW-0732">Signal</keyword>
<dbReference type="SMR" id="A0A0F7YYA5"/>
<dbReference type="GO" id="GO:0030247">
    <property type="term" value="F:polysaccharide binding"/>
    <property type="evidence" value="ECO:0007669"/>
    <property type="project" value="UniProtKB-UniRule"/>
</dbReference>
<feature type="compositionally biased region" description="Low complexity" evidence="1">
    <location>
        <begin position="416"/>
        <end position="464"/>
    </location>
</feature>
<reference evidence="4" key="1">
    <citation type="journal article" date="2015" name="Front. Bioeng. Biotechnol.">
        <title>Functional Screening of Hydrolytic Activities Reveals an Extremely Thermostable Cellulase from a Deep-Sea Archaeon.</title>
        <authorList>
            <person name="Leis B."/>
            <person name="Heinze S."/>
            <person name="Angelov A."/>
            <person name="Pham V.T."/>
            <person name="Thurmer A."/>
            <person name="Jebbar M."/>
            <person name="Golyshin P.N."/>
            <person name="Streit W.R."/>
            <person name="Daniel R."/>
            <person name="Liebl W."/>
        </authorList>
    </citation>
    <scope>NUCLEOTIDE SEQUENCE</scope>
</reference>
<evidence type="ECO:0000256" key="2">
    <source>
        <dbReference type="SAM" id="SignalP"/>
    </source>
</evidence>
<dbReference type="SUPFAM" id="SSF49899">
    <property type="entry name" value="Concanavalin A-like lectins/glucanases"/>
    <property type="match status" value="1"/>
</dbReference>
<feature type="domain" description="CBM2" evidence="3">
    <location>
        <begin position="302"/>
        <end position="410"/>
    </location>
</feature>
<protein>
    <submittedName>
        <fullName evidence="4">Cel12E</fullName>
    </submittedName>
</protein>
<feature type="domain" description="CBM2" evidence="3">
    <location>
        <begin position="456"/>
        <end position="563"/>
    </location>
</feature>
<dbReference type="Gene3D" id="2.60.120.180">
    <property type="match status" value="1"/>
</dbReference>
<dbReference type="PROSITE" id="PS51173">
    <property type="entry name" value="CBM2"/>
    <property type="match status" value="2"/>
</dbReference>
<dbReference type="InterPro" id="IPR008965">
    <property type="entry name" value="CBM2/CBM3_carb-bd_dom_sf"/>
</dbReference>
<evidence type="ECO:0000313" key="4">
    <source>
        <dbReference type="EMBL" id="CRL09147.1"/>
    </source>
</evidence>
<dbReference type="InterPro" id="IPR012291">
    <property type="entry name" value="CBM2_carb-bd_dom_sf"/>
</dbReference>
<proteinExistence type="predicted"/>
<dbReference type="InterPro" id="IPR001919">
    <property type="entry name" value="CBD2"/>
</dbReference>
<sequence length="566" mass="62253" precursor="true">MKSIALGVSILMILAVVSTFSVSAQETTVLEFPGTQGSTALIDMNGDGISDFIMEINPWNIQDAQGKQIMEYDPNNNEIRFSSNLTDIVPKNSDRWIYGYPEVYFGSKPWNSKVAGGLLKLPKKVSDLSGFTLKFEYSLEHDPNLPINLAMETWLTTDQLATSGVKAGDIEIMVWLYSSKLNPAGRKIDTVTVPMIVNGRLVNESFEVWKMEGMGSGWTYFAFRLTTPLKSAEIGIDPTLFIKKVEGYIQTNVENLYMQDWEIGTEFGNPTTTSALFNWTIRNLEVNEEALLPSSTSSPEQNQTSPSNTTNLIKPGSLDVKVNSWGSATQYSCTLYLGAQYDWSVKVELKDGSEITSYWSADATEENGTVVFTPKSWNRGPTASFGFIASGDVPVESITLIVDGKVWDVWPNEAQANTTSSNQTSTQNATATNQTTNTTSTNTTSNSNQTSTDQTNTTNTTSDTLKPGSLSVSINDWGTGGQFNINLDLGGQYEWVVKVKVESPTTIGNYWSAQKSEENGWIIFTPTNWNKGPTASFGFIVNGPVTGVKQIILEVNGELWDIWTPQ</sequence>
<evidence type="ECO:0000259" key="3">
    <source>
        <dbReference type="PROSITE" id="PS51173"/>
    </source>
</evidence>
<name>A0A0F7YYA5_UNKP</name>
<dbReference type="SUPFAM" id="SSF49384">
    <property type="entry name" value="Carbohydrate-binding domain"/>
    <property type="match status" value="2"/>
</dbReference>